<dbReference type="RefSeq" id="WP_077350241.1">
    <property type="nucleotide sequence ID" value="NZ_CP019607.1"/>
</dbReference>
<dbReference type="InterPro" id="IPR036271">
    <property type="entry name" value="Tet_transcr_reg_TetR-rel_C_sf"/>
</dbReference>
<organism evidence="1 2">
    <name type="scientific">Tessaracoccus flavescens</name>
    <dbReference type="NCBI Taxonomy" id="399497"/>
    <lineage>
        <taxon>Bacteria</taxon>
        <taxon>Bacillati</taxon>
        <taxon>Actinomycetota</taxon>
        <taxon>Actinomycetes</taxon>
        <taxon>Propionibacteriales</taxon>
        <taxon>Propionibacteriaceae</taxon>
        <taxon>Tessaracoccus</taxon>
    </lineage>
</organism>
<reference evidence="1 2" key="1">
    <citation type="journal article" date="2008" name="Int. J. Syst. Evol. Microbiol.">
        <title>Tessaracoccus flavescens sp. nov., isolated from marine sediment.</title>
        <authorList>
            <person name="Lee D.W."/>
            <person name="Lee S.D."/>
        </authorList>
    </citation>
    <scope>NUCLEOTIDE SEQUENCE [LARGE SCALE GENOMIC DNA]</scope>
    <source>
        <strain evidence="1 2">SST-39T</strain>
    </source>
</reference>
<dbReference type="Proteomes" id="UP000188235">
    <property type="component" value="Chromosome"/>
</dbReference>
<keyword evidence="2" id="KW-1185">Reference proteome</keyword>
<name>A0A1Q2CYL2_9ACTN</name>
<evidence type="ECO:0000313" key="2">
    <source>
        <dbReference type="Proteomes" id="UP000188235"/>
    </source>
</evidence>
<sequence>MLYRHFPTRLELAYAVFDENFAALEEAAATLKGPDAFAGLWRMLIGYTVESTAFVDMVIDAREKLPDDVASERLTRLIERPLREAAAAGLADPSWTTDDLILVLHMVHGVVTANPDHREAATARALGLIDRRLVVS</sequence>
<dbReference type="STRING" id="399497.BW733_10370"/>
<dbReference type="AlphaFoldDB" id="A0A1Q2CYL2"/>
<protein>
    <recommendedName>
        <fullName evidence="3">TetR family transcriptional regulator</fullName>
    </recommendedName>
</protein>
<accession>A0A1Q2CYL2</accession>
<dbReference type="Gene3D" id="1.10.357.10">
    <property type="entry name" value="Tetracycline Repressor, domain 2"/>
    <property type="match status" value="1"/>
</dbReference>
<evidence type="ECO:0008006" key="3">
    <source>
        <dbReference type="Google" id="ProtNLM"/>
    </source>
</evidence>
<dbReference type="SUPFAM" id="SSF48498">
    <property type="entry name" value="Tetracyclin repressor-like, C-terminal domain"/>
    <property type="match status" value="1"/>
</dbReference>
<evidence type="ECO:0000313" key="1">
    <source>
        <dbReference type="EMBL" id="AQP51175.1"/>
    </source>
</evidence>
<dbReference type="OrthoDB" id="3382616at2"/>
<gene>
    <name evidence="1" type="ORF">BW733_10370</name>
</gene>
<dbReference type="KEGG" id="tfa:BW733_10370"/>
<dbReference type="EMBL" id="CP019607">
    <property type="protein sequence ID" value="AQP51175.1"/>
    <property type="molecule type" value="Genomic_DNA"/>
</dbReference>
<proteinExistence type="predicted"/>